<evidence type="ECO:0000313" key="2">
    <source>
        <dbReference type="EMBL" id="KAK1855155.1"/>
    </source>
</evidence>
<gene>
    <name evidence="2" type="ORF">CCHR01_02187</name>
</gene>
<evidence type="ECO:0000256" key="1">
    <source>
        <dbReference type="SAM" id="MobiDB-lite"/>
    </source>
</evidence>
<proteinExistence type="predicted"/>
<sequence>MTLCPRPVRRHGIGMGHVSVEQPVPIPAARTSQIKRSWGHPSGSQNRLENGGLGGARSTSRPPSRLVGAVDQRQPASLSGEVDGPVAPGEDSASAAISRRQPPTRTSWPCRQGLRQAAYILWFSPSNSSSERWLSARCLFAIRLCHGSAQRGKTCQALLEGRPLRRRVGIPFPPCQPRESKVRPEVLLQRARLGNLSAGSLEAVGKGLSRFAAAVPQPALLAIVFPSRESENGRQVGEFRVFPTAILRAPIADKMSNERYSRYRSHPRLHFCEHQLISAAVLEPICWTC</sequence>
<dbReference type="Proteomes" id="UP001243330">
    <property type="component" value="Unassembled WGS sequence"/>
</dbReference>
<feature type="region of interest" description="Disordered" evidence="1">
    <location>
        <begin position="1"/>
        <end position="109"/>
    </location>
</feature>
<organism evidence="2 3">
    <name type="scientific">Colletotrichum chrysophilum</name>
    <dbReference type="NCBI Taxonomy" id="1836956"/>
    <lineage>
        <taxon>Eukaryota</taxon>
        <taxon>Fungi</taxon>
        <taxon>Dikarya</taxon>
        <taxon>Ascomycota</taxon>
        <taxon>Pezizomycotina</taxon>
        <taxon>Sordariomycetes</taxon>
        <taxon>Hypocreomycetidae</taxon>
        <taxon>Glomerellales</taxon>
        <taxon>Glomerellaceae</taxon>
        <taxon>Colletotrichum</taxon>
        <taxon>Colletotrichum gloeosporioides species complex</taxon>
    </lineage>
</organism>
<reference evidence="2" key="1">
    <citation type="submission" date="2023-01" db="EMBL/GenBank/DDBJ databases">
        <title>Colletotrichum chrysophilum M932 genome sequence.</title>
        <authorList>
            <person name="Baroncelli R."/>
        </authorList>
    </citation>
    <scope>NUCLEOTIDE SEQUENCE</scope>
    <source>
        <strain evidence="2">M932</strain>
    </source>
</reference>
<keyword evidence="3" id="KW-1185">Reference proteome</keyword>
<comment type="caution">
    <text evidence="2">The sequence shown here is derived from an EMBL/GenBank/DDBJ whole genome shotgun (WGS) entry which is preliminary data.</text>
</comment>
<evidence type="ECO:0000313" key="3">
    <source>
        <dbReference type="Proteomes" id="UP001243330"/>
    </source>
</evidence>
<dbReference type="AlphaFoldDB" id="A0AAD9AXN4"/>
<name>A0AAD9AXN4_9PEZI</name>
<accession>A0AAD9AXN4</accession>
<protein>
    <submittedName>
        <fullName evidence="2">Uncharacterized protein</fullName>
    </submittedName>
</protein>
<dbReference type="EMBL" id="JAQOWY010000025">
    <property type="protein sequence ID" value="KAK1855155.1"/>
    <property type="molecule type" value="Genomic_DNA"/>
</dbReference>